<proteinExistence type="predicted"/>
<protein>
    <submittedName>
        <fullName evidence="1">Uncharacterized protein</fullName>
    </submittedName>
</protein>
<keyword evidence="2" id="KW-1185">Reference proteome</keyword>
<gene>
    <name evidence="1" type="ORF">CALMAC_LOCUS9129</name>
</gene>
<organism evidence="1 2">
    <name type="scientific">Callosobruchus maculatus</name>
    <name type="common">Southern cowpea weevil</name>
    <name type="synonym">Pulse bruchid</name>
    <dbReference type="NCBI Taxonomy" id="64391"/>
    <lineage>
        <taxon>Eukaryota</taxon>
        <taxon>Metazoa</taxon>
        <taxon>Ecdysozoa</taxon>
        <taxon>Arthropoda</taxon>
        <taxon>Hexapoda</taxon>
        <taxon>Insecta</taxon>
        <taxon>Pterygota</taxon>
        <taxon>Neoptera</taxon>
        <taxon>Endopterygota</taxon>
        <taxon>Coleoptera</taxon>
        <taxon>Polyphaga</taxon>
        <taxon>Cucujiformia</taxon>
        <taxon>Chrysomeloidea</taxon>
        <taxon>Chrysomelidae</taxon>
        <taxon>Bruchinae</taxon>
        <taxon>Bruchini</taxon>
        <taxon>Callosobruchus</taxon>
    </lineage>
</organism>
<name>A0A653CHC9_CALMS</name>
<dbReference type="EMBL" id="CAACVG010007840">
    <property type="protein sequence ID" value="VEN47322.1"/>
    <property type="molecule type" value="Genomic_DNA"/>
</dbReference>
<accession>A0A653CHC9</accession>
<sequence>MIWKQVAKNSHGCSGGVCRGLILLEPQMFDIHTSSLQFRYEKGMKKVFTI</sequence>
<evidence type="ECO:0000313" key="2">
    <source>
        <dbReference type="Proteomes" id="UP000410492"/>
    </source>
</evidence>
<dbReference type="Proteomes" id="UP000410492">
    <property type="component" value="Unassembled WGS sequence"/>
</dbReference>
<evidence type="ECO:0000313" key="1">
    <source>
        <dbReference type="EMBL" id="VEN47322.1"/>
    </source>
</evidence>
<dbReference type="AlphaFoldDB" id="A0A653CHC9"/>
<reference evidence="1 2" key="1">
    <citation type="submission" date="2019-01" db="EMBL/GenBank/DDBJ databases">
        <authorList>
            <person name="Sayadi A."/>
        </authorList>
    </citation>
    <scope>NUCLEOTIDE SEQUENCE [LARGE SCALE GENOMIC DNA]</scope>
</reference>